<keyword evidence="7" id="KW-0328">Glycosyltransferase</keyword>
<keyword evidence="10" id="KW-0479">Metal-binding</keyword>
<dbReference type="EMBL" id="CAUJNA010002124">
    <property type="protein sequence ID" value="CAJ1390742.1"/>
    <property type="molecule type" value="Genomic_DNA"/>
</dbReference>
<dbReference type="EC" id="2.4.99.18" evidence="6"/>
<evidence type="ECO:0000259" key="18">
    <source>
        <dbReference type="Pfam" id="PF02516"/>
    </source>
</evidence>
<gene>
    <name evidence="21" type="ORF">EVOR1521_LOCUS16066</name>
</gene>
<evidence type="ECO:0000256" key="16">
    <source>
        <dbReference type="SAM" id="Phobius"/>
    </source>
</evidence>
<comment type="caution">
    <text evidence="21">The sequence shown here is derived from an EMBL/GenBank/DDBJ whole genome shotgun (WGS) entry which is preliminary data.</text>
</comment>
<feature type="transmembrane region" description="Helical" evidence="16">
    <location>
        <begin position="237"/>
        <end position="262"/>
    </location>
</feature>
<organism evidence="21 22">
    <name type="scientific">Effrenium voratum</name>
    <dbReference type="NCBI Taxonomy" id="2562239"/>
    <lineage>
        <taxon>Eukaryota</taxon>
        <taxon>Sar</taxon>
        <taxon>Alveolata</taxon>
        <taxon>Dinophyceae</taxon>
        <taxon>Suessiales</taxon>
        <taxon>Symbiodiniaceae</taxon>
        <taxon>Effrenium</taxon>
    </lineage>
</organism>
<evidence type="ECO:0000256" key="3">
    <source>
        <dbReference type="ARBA" id="ARBA00004127"/>
    </source>
</evidence>
<dbReference type="Proteomes" id="UP001178507">
    <property type="component" value="Unassembled WGS sequence"/>
</dbReference>
<feature type="chain" id="PRO_5041398265" description="dolichyl-diphosphooligosaccharide--protein glycotransferase" evidence="17">
    <location>
        <begin position="32"/>
        <end position="1074"/>
    </location>
</feature>
<comment type="subcellular location">
    <subcellularLocation>
        <location evidence="3">Endomembrane system</location>
        <topology evidence="3">Multi-pass membrane protein</topology>
    </subcellularLocation>
</comment>
<protein>
    <recommendedName>
        <fullName evidence="6">dolichyl-diphosphooligosaccharide--protein glycotransferase</fullName>
        <ecNumber evidence="6">2.4.99.18</ecNumber>
    </recommendedName>
</protein>
<evidence type="ECO:0000259" key="20">
    <source>
        <dbReference type="Pfam" id="PF21436"/>
    </source>
</evidence>
<comment type="catalytic activity">
    <reaction evidence="15">
        <text>a di-trans,poly-cis-dolichyl diphosphooligosaccharide + L-asparaginyl-[protein] = N(4)-(oligosaccharide-(1-&gt;4)-N-acetyl-beta-D-glucosaminyl-(1-&gt;4)-N-acetyl-beta-D-glucosaminyl)-L-asparaginyl-[protein] + a di-trans,poly-cis-dolichyl diphosphate + H(+)</text>
        <dbReference type="Rhea" id="RHEA:22980"/>
        <dbReference type="Rhea" id="RHEA-COMP:12804"/>
        <dbReference type="Rhea" id="RHEA-COMP:12805"/>
        <dbReference type="Rhea" id="RHEA-COMP:19506"/>
        <dbReference type="Rhea" id="RHEA-COMP:19509"/>
        <dbReference type="ChEBI" id="CHEBI:15378"/>
        <dbReference type="ChEBI" id="CHEBI:50347"/>
        <dbReference type="ChEBI" id="CHEBI:57497"/>
        <dbReference type="ChEBI" id="CHEBI:57570"/>
        <dbReference type="ChEBI" id="CHEBI:132529"/>
        <dbReference type="EC" id="2.4.99.18"/>
    </reaction>
</comment>
<feature type="domain" description="STT3/PglB/AglB core" evidence="20">
    <location>
        <begin position="514"/>
        <end position="569"/>
    </location>
</feature>
<keyword evidence="11" id="KW-0460">Magnesium</keyword>
<dbReference type="Gene3D" id="3.40.50.12610">
    <property type="match status" value="1"/>
</dbReference>
<dbReference type="Pfam" id="PF08881">
    <property type="entry name" value="CVNH"/>
    <property type="match status" value="1"/>
</dbReference>
<feature type="domain" description="Oligosaccharyl transferase STT3 N-terminal" evidence="18">
    <location>
        <begin position="34"/>
        <end position="409"/>
    </location>
</feature>
<comment type="pathway">
    <text evidence="4">Protein modification; protein glycosylation.</text>
</comment>
<dbReference type="GO" id="GO:0004579">
    <property type="term" value="F:dolichyl-diphosphooligosaccharide-protein glycotransferase activity"/>
    <property type="evidence" value="ECO:0007669"/>
    <property type="project" value="UniProtKB-EC"/>
</dbReference>
<evidence type="ECO:0000259" key="19">
    <source>
        <dbReference type="Pfam" id="PF08881"/>
    </source>
</evidence>
<evidence type="ECO:0000256" key="14">
    <source>
        <dbReference type="ARBA" id="ARBA00023211"/>
    </source>
</evidence>
<dbReference type="GO" id="GO:0016020">
    <property type="term" value="C:membrane"/>
    <property type="evidence" value="ECO:0007669"/>
    <property type="project" value="InterPro"/>
</dbReference>
<evidence type="ECO:0000256" key="2">
    <source>
        <dbReference type="ARBA" id="ARBA00001946"/>
    </source>
</evidence>
<evidence type="ECO:0000256" key="15">
    <source>
        <dbReference type="ARBA" id="ARBA00048829"/>
    </source>
</evidence>
<evidence type="ECO:0000313" key="22">
    <source>
        <dbReference type="Proteomes" id="UP001178507"/>
    </source>
</evidence>
<evidence type="ECO:0000313" key="21">
    <source>
        <dbReference type="EMBL" id="CAJ1390742.1"/>
    </source>
</evidence>
<evidence type="ECO:0000256" key="9">
    <source>
        <dbReference type="ARBA" id="ARBA00022692"/>
    </source>
</evidence>
<evidence type="ECO:0000256" key="13">
    <source>
        <dbReference type="ARBA" id="ARBA00023136"/>
    </source>
</evidence>
<evidence type="ECO:0000256" key="7">
    <source>
        <dbReference type="ARBA" id="ARBA00022676"/>
    </source>
</evidence>
<accession>A0AA36N601</accession>
<keyword evidence="12 16" id="KW-1133">Transmembrane helix</keyword>
<keyword evidence="17" id="KW-0732">Signal</keyword>
<dbReference type="Pfam" id="PF02516">
    <property type="entry name" value="STT3"/>
    <property type="match status" value="1"/>
</dbReference>
<dbReference type="InterPro" id="IPR011058">
    <property type="entry name" value="Cyanovirin-N"/>
</dbReference>
<dbReference type="PANTHER" id="PTHR13872:SF1">
    <property type="entry name" value="DOLICHYL-DIPHOSPHOOLIGOSACCHARIDE--PROTEIN GLYCOSYLTRANSFERASE SUBUNIT STT3B"/>
    <property type="match status" value="1"/>
</dbReference>
<name>A0AA36N601_9DINO</name>
<keyword evidence="8" id="KW-0808">Transferase</keyword>
<proteinExistence type="inferred from homology"/>
<sequence length="1074" mass="117363">MTSRPFGRCRWYCRLLGRLCALALLLEAARQAYEIRLWAIKDYGPVIHEFDPWFNYRATEYLATQGWNKFFTWFDHQSWYPLGRPVATTIYPGMQITAVALWQLLQHTWTLNEVCCYMPAWFGAAASVLGGLLAAECSGSLSAGVVGAFCMALVPAHLSRSVGGGFDNESVAISPLCCAFWLWCRSLRSRRSWPVAAGAGLAYGYMAACWGGYIFVLNMVGLHAAVLMLLGSRGNLYAAYSLFFVVGTFSAMQVPMVGWAPLRSTEQLGPLGVFLALQLLQAYKVLAARFGPQLPAVLAALGALAVLVVALLDPSGLFSPFSVRVRALFVKHTKTGNPLVDSVAEHQPGSPDAYWNYLGQLCYVAPLGLLVLVQQAATGTRRDAGIFLLLLAAVAYFFASKMKRLIILLALPGSALTGSFLGRAFDCAVAAIDPDQSKAPFSSPVRLAKVTALGSLALALRPRVEEFLDFCHDKARWSLSHPQIVTKARNGALIDDYRQAYVWLRENTPEDARIMAWWDYGYQIAGIANRTTLADGNTWNHEHIALLGLCLSSPIPEAHKIARHLADYVLVWAGGGGKDDVGKSKHMARIANSVYPGHCAEEDCDDYGVFPDGKPSQMMGQSLVYSLCRAKLEGQFFQEVYVSANRRVRIARVLEVSSGSRAWAGDPRNRRCDAGGWFCPGQYPPELLELFNNKTTAQEALEYQEAYEERCQRQQASKPAPNGPNLPEGSYLDSCRGCSLEPRPASAGRLVCSHCRLPGSPSMPSWLDLDECPLHVNNIQGRLECEPKPNEPDIPEGGYRQSCRGCSSAEGVLRCSHCATAGGRNRRSAFELRRCPEPGMLENQDGVLSCRGLIHSAEVPEGKYLASCQGCKVSAELVVCALCSKADGRQVEASSPPCEGELENQDGTLVCAGGLDGPYRRSCGECRQQKDELSCSCSQSSGQQRRSSYQVSRCKAPAELHNVEGRLTCLGVPNAEHLPGGEYQQSCQGCRVSQGSPAVLACSHCLSEDGRQLESALPLQDCLANRMRLQNLNGALVCREKTDREPRQGHREIHTCPQGVRKQRTAHCVSCQGT</sequence>
<evidence type="ECO:0000256" key="17">
    <source>
        <dbReference type="SAM" id="SignalP"/>
    </source>
</evidence>
<evidence type="ECO:0000256" key="4">
    <source>
        <dbReference type="ARBA" id="ARBA00004922"/>
    </source>
</evidence>
<keyword evidence="22" id="KW-1185">Reference proteome</keyword>
<dbReference type="PANTHER" id="PTHR13872">
    <property type="entry name" value="DOLICHYL-DIPHOSPHOOLIGOSACCHARIDE--PROTEIN GLYCOSYLTRANSFERASE SUBUNIT"/>
    <property type="match status" value="1"/>
</dbReference>
<dbReference type="GO" id="GO:0012505">
    <property type="term" value="C:endomembrane system"/>
    <property type="evidence" value="ECO:0007669"/>
    <property type="project" value="UniProtKB-SubCell"/>
</dbReference>
<feature type="signal peptide" evidence="17">
    <location>
        <begin position="1"/>
        <end position="31"/>
    </location>
</feature>
<dbReference type="SUPFAM" id="SSF51322">
    <property type="entry name" value="Cyanovirin-N"/>
    <property type="match status" value="2"/>
</dbReference>
<evidence type="ECO:0000256" key="10">
    <source>
        <dbReference type="ARBA" id="ARBA00022723"/>
    </source>
</evidence>
<keyword evidence="14" id="KW-0464">Manganese</keyword>
<comment type="cofactor">
    <cofactor evidence="1">
        <name>Mn(2+)</name>
        <dbReference type="ChEBI" id="CHEBI:29035"/>
    </cofactor>
</comment>
<dbReference type="InterPro" id="IPR036673">
    <property type="entry name" value="Cyanovirin-N_sf"/>
</dbReference>
<evidence type="ECO:0000256" key="1">
    <source>
        <dbReference type="ARBA" id="ARBA00001936"/>
    </source>
</evidence>
<comment type="similarity">
    <text evidence="5">Belongs to the STT3 family.</text>
</comment>
<comment type="cofactor">
    <cofactor evidence="2">
        <name>Mg(2+)</name>
        <dbReference type="ChEBI" id="CHEBI:18420"/>
    </cofactor>
</comment>
<dbReference type="InterPro" id="IPR048307">
    <property type="entry name" value="STT3_N"/>
</dbReference>
<evidence type="ECO:0000256" key="11">
    <source>
        <dbReference type="ARBA" id="ARBA00022842"/>
    </source>
</evidence>
<feature type="domain" description="Cyanovirin-N" evidence="19">
    <location>
        <begin position="919"/>
        <end position="1026"/>
    </location>
</feature>
<keyword evidence="9 16" id="KW-0812">Transmembrane</keyword>
<evidence type="ECO:0000256" key="6">
    <source>
        <dbReference type="ARBA" id="ARBA00012605"/>
    </source>
</evidence>
<dbReference type="InterPro" id="IPR003674">
    <property type="entry name" value="Oligo_trans_STT3"/>
</dbReference>
<feature type="transmembrane region" description="Helical" evidence="16">
    <location>
        <begin position="385"/>
        <end position="402"/>
    </location>
</feature>
<evidence type="ECO:0000256" key="8">
    <source>
        <dbReference type="ARBA" id="ARBA00022679"/>
    </source>
</evidence>
<dbReference type="AlphaFoldDB" id="A0AA36N601"/>
<feature type="transmembrane region" description="Helical" evidence="16">
    <location>
        <begin position="294"/>
        <end position="312"/>
    </location>
</feature>
<feature type="transmembrane region" description="Helical" evidence="16">
    <location>
        <begin position="354"/>
        <end position="373"/>
    </location>
</feature>
<reference evidence="21" key="1">
    <citation type="submission" date="2023-08" db="EMBL/GenBank/DDBJ databases">
        <authorList>
            <person name="Chen Y."/>
            <person name="Shah S."/>
            <person name="Dougan E. K."/>
            <person name="Thang M."/>
            <person name="Chan C."/>
        </authorList>
    </citation>
    <scope>NUCLEOTIDE SEQUENCE</scope>
</reference>
<evidence type="ECO:0000256" key="12">
    <source>
        <dbReference type="ARBA" id="ARBA00022989"/>
    </source>
</evidence>
<evidence type="ECO:0000256" key="5">
    <source>
        <dbReference type="ARBA" id="ARBA00010810"/>
    </source>
</evidence>
<dbReference type="GO" id="GO:0046872">
    <property type="term" value="F:metal ion binding"/>
    <property type="evidence" value="ECO:0007669"/>
    <property type="project" value="UniProtKB-KW"/>
</dbReference>
<dbReference type="Pfam" id="PF21436">
    <property type="entry name" value="STT3-PglB_core"/>
    <property type="match status" value="1"/>
</dbReference>
<dbReference type="InterPro" id="IPR048999">
    <property type="entry name" value="STT3-PglB_core"/>
</dbReference>
<dbReference type="Gene3D" id="2.30.60.10">
    <property type="entry name" value="Cyanovirin-N"/>
    <property type="match status" value="2"/>
</dbReference>
<keyword evidence="13 16" id="KW-0472">Membrane</keyword>
<feature type="transmembrane region" description="Helical" evidence="16">
    <location>
        <begin position="203"/>
        <end position="230"/>
    </location>
</feature>